<comment type="caution">
    <text evidence="2">The sequence shown here is derived from an EMBL/GenBank/DDBJ whole genome shotgun (WGS) entry which is preliminary data.</text>
</comment>
<feature type="transmembrane region" description="Helical" evidence="1">
    <location>
        <begin position="69"/>
        <end position="93"/>
    </location>
</feature>
<dbReference type="EMBL" id="JABAGO010000038">
    <property type="protein sequence ID" value="NMF00040.1"/>
    <property type="molecule type" value="Genomic_DNA"/>
</dbReference>
<protein>
    <submittedName>
        <fullName evidence="2">Uncharacterized protein</fullName>
    </submittedName>
</protein>
<sequence length="117" mass="12893">MDDKIVNKAFEYVDAVAQKLGVAADYVYQLLVKQQIISAVPGLVIGLIFMIASYFLLKKSIPLLIDDDLDFFGFMSSVLGITVCAVTGVIIFFDNIGPLINPEYYAIKEIMSFVSGK</sequence>
<organism evidence="2 3">
    <name type="scientific">Aneurinibacillus aneurinilyticus</name>
    <name type="common">Bacillus aneurinolyticus</name>
    <dbReference type="NCBI Taxonomy" id="1391"/>
    <lineage>
        <taxon>Bacteria</taxon>
        <taxon>Bacillati</taxon>
        <taxon>Bacillota</taxon>
        <taxon>Bacilli</taxon>
        <taxon>Bacillales</taxon>
        <taxon>Paenibacillaceae</taxon>
        <taxon>Aneurinibacillus group</taxon>
        <taxon>Aneurinibacillus</taxon>
    </lineage>
</organism>
<evidence type="ECO:0000313" key="3">
    <source>
        <dbReference type="Proteomes" id="UP000561326"/>
    </source>
</evidence>
<dbReference type="RefSeq" id="WP_168975911.1">
    <property type="nucleotide sequence ID" value="NZ_JABAGO010000038.1"/>
</dbReference>
<keyword evidence="1" id="KW-1133">Transmembrane helix</keyword>
<reference evidence="2 3" key="1">
    <citation type="submission" date="2020-04" db="EMBL/GenBank/DDBJ databases">
        <authorList>
            <person name="Hitch T.C.A."/>
            <person name="Wylensek D."/>
            <person name="Clavel T."/>
        </authorList>
    </citation>
    <scope>NUCLEOTIDE SEQUENCE [LARGE SCALE GENOMIC DNA]</scope>
    <source>
        <strain evidence="2 3">WB01_D5_05</strain>
    </source>
</reference>
<evidence type="ECO:0000256" key="1">
    <source>
        <dbReference type="SAM" id="Phobius"/>
    </source>
</evidence>
<keyword evidence="1" id="KW-0472">Membrane</keyword>
<name>A0A848CZW1_ANEAE</name>
<evidence type="ECO:0000313" key="2">
    <source>
        <dbReference type="EMBL" id="NMF00040.1"/>
    </source>
</evidence>
<dbReference type="Proteomes" id="UP000561326">
    <property type="component" value="Unassembled WGS sequence"/>
</dbReference>
<dbReference type="AlphaFoldDB" id="A0A848CZW1"/>
<proteinExistence type="predicted"/>
<accession>A0A848CZW1</accession>
<feature type="transmembrane region" description="Helical" evidence="1">
    <location>
        <begin position="36"/>
        <end position="57"/>
    </location>
</feature>
<keyword evidence="1" id="KW-0812">Transmembrane</keyword>
<gene>
    <name evidence="2" type="ORF">HF838_17545</name>
</gene>